<feature type="transmembrane region" description="Helical" evidence="1">
    <location>
        <begin position="155"/>
        <end position="179"/>
    </location>
</feature>
<dbReference type="EMBL" id="JAVIJP010000054">
    <property type="protein sequence ID" value="KAL3623812.1"/>
    <property type="molecule type" value="Genomic_DNA"/>
</dbReference>
<evidence type="ECO:0000313" key="4">
    <source>
        <dbReference type="Proteomes" id="UP001632038"/>
    </source>
</evidence>
<keyword evidence="1" id="KW-1133">Transmembrane helix</keyword>
<feature type="domain" description="DUF6821" evidence="2">
    <location>
        <begin position="79"/>
        <end position="230"/>
    </location>
</feature>
<keyword evidence="1" id="KW-0812">Transmembrane</keyword>
<evidence type="ECO:0000256" key="1">
    <source>
        <dbReference type="SAM" id="Phobius"/>
    </source>
</evidence>
<dbReference type="InterPro" id="IPR045883">
    <property type="entry name" value="At4g13530-like"/>
</dbReference>
<sequence length="233" mass="26323">MLSKCSMKSLTKMDLEDWELLLSDEYPKSSLSPSSPTVFQMNHFICPPKPVENTNNQLLPVTIDLQPQDQAPIQITSDPNPVSQVFFKKTKETEFVDMKLDSLKSLGSSPGIMPKLDFQFGENREEEDNKNNVNINEGDDLEMDHEDEGEGGFNIWKWGLTGIGAICSFGVVAATFCLISTQRNHPRHNHKLHFQIYTNDKRMKRVVDHASKVNEGITRAHITFGGYYDASSL</sequence>
<organism evidence="3 4">
    <name type="scientific">Castilleja foliolosa</name>
    <dbReference type="NCBI Taxonomy" id="1961234"/>
    <lineage>
        <taxon>Eukaryota</taxon>
        <taxon>Viridiplantae</taxon>
        <taxon>Streptophyta</taxon>
        <taxon>Embryophyta</taxon>
        <taxon>Tracheophyta</taxon>
        <taxon>Spermatophyta</taxon>
        <taxon>Magnoliopsida</taxon>
        <taxon>eudicotyledons</taxon>
        <taxon>Gunneridae</taxon>
        <taxon>Pentapetalae</taxon>
        <taxon>asterids</taxon>
        <taxon>lamiids</taxon>
        <taxon>Lamiales</taxon>
        <taxon>Orobanchaceae</taxon>
        <taxon>Pedicularideae</taxon>
        <taxon>Castillejinae</taxon>
        <taxon>Castilleja</taxon>
    </lineage>
</organism>
<accession>A0ABD3C2M0</accession>
<protein>
    <recommendedName>
        <fullName evidence="2">DUF6821 domain-containing protein</fullName>
    </recommendedName>
</protein>
<comment type="caution">
    <text evidence="3">The sequence shown here is derived from an EMBL/GenBank/DDBJ whole genome shotgun (WGS) entry which is preliminary data.</text>
</comment>
<dbReference type="PANTHER" id="PTHR33646">
    <property type="entry name" value="GB|AAF00631.1"/>
    <property type="match status" value="1"/>
</dbReference>
<proteinExistence type="predicted"/>
<evidence type="ECO:0000259" key="2">
    <source>
        <dbReference type="Pfam" id="PF20705"/>
    </source>
</evidence>
<evidence type="ECO:0000313" key="3">
    <source>
        <dbReference type="EMBL" id="KAL3623812.1"/>
    </source>
</evidence>
<dbReference type="AlphaFoldDB" id="A0ABD3C2M0"/>
<dbReference type="PANTHER" id="PTHR33646:SF2">
    <property type="entry name" value="F20H23.8 PROTEIN"/>
    <property type="match status" value="1"/>
</dbReference>
<keyword evidence="1" id="KW-0472">Membrane</keyword>
<reference evidence="4" key="1">
    <citation type="journal article" date="2024" name="IScience">
        <title>Strigolactones Initiate the Formation of Haustorium-like Structures in Castilleja.</title>
        <authorList>
            <person name="Buerger M."/>
            <person name="Peterson D."/>
            <person name="Chory J."/>
        </authorList>
    </citation>
    <scope>NUCLEOTIDE SEQUENCE [LARGE SCALE GENOMIC DNA]</scope>
</reference>
<dbReference type="InterPro" id="IPR049224">
    <property type="entry name" value="DUF6821"/>
</dbReference>
<keyword evidence="4" id="KW-1185">Reference proteome</keyword>
<dbReference type="Pfam" id="PF20705">
    <property type="entry name" value="DUF6821"/>
    <property type="match status" value="1"/>
</dbReference>
<dbReference type="Proteomes" id="UP001632038">
    <property type="component" value="Unassembled WGS sequence"/>
</dbReference>
<name>A0ABD3C2M0_9LAMI</name>
<gene>
    <name evidence="3" type="ORF">CASFOL_032628</name>
</gene>